<dbReference type="PROSITE" id="PS50177">
    <property type="entry name" value="NTF2_DOMAIN"/>
    <property type="match status" value="1"/>
</dbReference>
<evidence type="ECO:0000259" key="1">
    <source>
        <dbReference type="PROSITE" id="PS50177"/>
    </source>
</evidence>
<feature type="domain" description="NTF2" evidence="1">
    <location>
        <begin position="6"/>
        <end position="120"/>
    </location>
</feature>
<evidence type="ECO:0000313" key="4">
    <source>
        <dbReference type="EMBL" id="CAL6038250.1"/>
    </source>
</evidence>
<accession>A0AA86R642</accession>
<dbReference type="InterPro" id="IPR018222">
    <property type="entry name" value="Nuclear_transport_factor_2_euk"/>
</dbReference>
<dbReference type="EMBL" id="CAXDID020000197">
    <property type="protein sequence ID" value="CAL6053653.1"/>
    <property type="molecule type" value="Genomic_DNA"/>
</dbReference>
<dbReference type="EMBL" id="CATOUU010001104">
    <property type="protein sequence ID" value="CAI9972151.1"/>
    <property type="molecule type" value="Genomic_DNA"/>
</dbReference>
<protein>
    <submittedName>
        <fullName evidence="3">Nuclear transport factor 2</fullName>
    </submittedName>
    <submittedName>
        <fullName evidence="4">Nuclear_transport factor 2</fullName>
    </submittedName>
</protein>
<evidence type="ECO:0000313" key="2">
    <source>
        <dbReference type="EMBL" id="CAI9939781.1"/>
    </source>
</evidence>
<evidence type="ECO:0000313" key="3">
    <source>
        <dbReference type="EMBL" id="CAI9972151.1"/>
    </source>
</evidence>
<dbReference type="Pfam" id="PF02136">
    <property type="entry name" value="NTF2"/>
    <property type="match status" value="1"/>
</dbReference>
<sequence>MNFDTLAQQFTQFYYSVFSVRQQRVNLINNYMPQCNAVYNGRLYKDHVGLNQLFSARFALGDLQINPTSICACPAGDAVMINVLGNLVEQTGIRAIFSQSFLLVGDGAGNFSIMSDIFAIEMLPEVQQQQMQ</sequence>
<dbReference type="SUPFAM" id="SSF54427">
    <property type="entry name" value="NTF2-like"/>
    <property type="match status" value="1"/>
</dbReference>
<dbReference type="EMBL" id="CAXDID020000139">
    <property type="protein sequence ID" value="CAL6038250.1"/>
    <property type="molecule type" value="Genomic_DNA"/>
</dbReference>
<proteinExistence type="predicted"/>
<reference evidence="4 6" key="2">
    <citation type="submission" date="2024-07" db="EMBL/GenBank/DDBJ databases">
        <authorList>
            <person name="Akdeniz Z."/>
        </authorList>
    </citation>
    <scope>NUCLEOTIDE SEQUENCE [LARGE SCALE GENOMIC DNA]</scope>
</reference>
<comment type="caution">
    <text evidence="3">The sequence shown here is derived from an EMBL/GenBank/DDBJ whole genome shotgun (WGS) entry which is preliminary data.</text>
</comment>
<dbReference type="EMBL" id="CATOUU010000667">
    <property type="protein sequence ID" value="CAI9939781.1"/>
    <property type="molecule type" value="Genomic_DNA"/>
</dbReference>
<dbReference type="Gene3D" id="3.10.450.50">
    <property type="match status" value="1"/>
</dbReference>
<organism evidence="3">
    <name type="scientific">Hexamita inflata</name>
    <dbReference type="NCBI Taxonomy" id="28002"/>
    <lineage>
        <taxon>Eukaryota</taxon>
        <taxon>Metamonada</taxon>
        <taxon>Diplomonadida</taxon>
        <taxon>Hexamitidae</taxon>
        <taxon>Hexamitinae</taxon>
        <taxon>Hexamita</taxon>
    </lineage>
</organism>
<dbReference type="Proteomes" id="UP001642409">
    <property type="component" value="Unassembled WGS sequence"/>
</dbReference>
<dbReference type="InterPro" id="IPR002075">
    <property type="entry name" value="NTF2_dom"/>
</dbReference>
<dbReference type="AlphaFoldDB" id="A0AA86R642"/>
<keyword evidence="6" id="KW-1185">Reference proteome</keyword>
<gene>
    <name evidence="2" type="ORF">HINF_LOCUS27426</name>
    <name evidence="4" type="ORF">HINF_LOCUS37275</name>
    <name evidence="5" type="ORF">HINF_LOCUS45509</name>
    <name evidence="3" type="ORF">HINF_LOCUS59796</name>
</gene>
<dbReference type="InterPro" id="IPR032710">
    <property type="entry name" value="NTF2-like_dom_sf"/>
</dbReference>
<reference evidence="3" key="1">
    <citation type="submission" date="2023-06" db="EMBL/GenBank/DDBJ databases">
        <authorList>
            <person name="Kurt Z."/>
        </authorList>
    </citation>
    <scope>NUCLEOTIDE SEQUENCE</scope>
</reference>
<evidence type="ECO:0000313" key="6">
    <source>
        <dbReference type="Proteomes" id="UP001642409"/>
    </source>
</evidence>
<evidence type="ECO:0000313" key="5">
    <source>
        <dbReference type="EMBL" id="CAL6053653.1"/>
    </source>
</evidence>
<name>A0AA86R642_9EUKA</name>